<dbReference type="InterPro" id="IPR045508">
    <property type="entry name" value="DUF6482"/>
</dbReference>
<dbReference type="EMBL" id="ARXR01000065">
    <property type="protein sequence ID" value="MBF5054674.1"/>
    <property type="molecule type" value="Genomic_DNA"/>
</dbReference>
<protein>
    <submittedName>
        <fullName evidence="1">Uncharacterized protein</fullName>
    </submittedName>
</protein>
<name>A0ABS0AKM8_9GAMM</name>
<keyword evidence="2" id="KW-1185">Reference proteome</keyword>
<dbReference type="Proteomes" id="UP000644441">
    <property type="component" value="Unassembled WGS sequence"/>
</dbReference>
<gene>
    <name evidence="1" type="ORF">ISO4_03276</name>
</gene>
<dbReference type="RefSeq" id="WP_194856966.1">
    <property type="nucleotide sequence ID" value="NZ_ARXR01000065.1"/>
</dbReference>
<dbReference type="Pfam" id="PF20090">
    <property type="entry name" value="DUF6482"/>
    <property type="match status" value="1"/>
</dbReference>
<evidence type="ECO:0000313" key="1">
    <source>
        <dbReference type="EMBL" id="MBF5054674.1"/>
    </source>
</evidence>
<proteinExistence type="predicted"/>
<sequence>MEKITVKKLNGRHVEKVLLRSVTLSICIVQVEIDGVSYHVVDEKGQIVRFNGAEHANNVLGKMTTDKAVLVHNSPYAEMAGQPEDGPQPALEVDFNWRAEKA</sequence>
<reference evidence="1 2" key="1">
    <citation type="submission" date="2012-09" db="EMBL/GenBank/DDBJ databases">
        <title>Genome Sequence of alkane-degrading Bacterium Alcanivorax venustensis ISO4.</title>
        <authorList>
            <person name="Lai Q."/>
            <person name="Shao Z."/>
        </authorList>
    </citation>
    <scope>NUCLEOTIDE SEQUENCE [LARGE SCALE GENOMIC DNA]</scope>
    <source>
        <strain evidence="1 2">ISO4</strain>
    </source>
</reference>
<comment type="caution">
    <text evidence="1">The sequence shown here is derived from an EMBL/GenBank/DDBJ whole genome shotgun (WGS) entry which is preliminary data.</text>
</comment>
<evidence type="ECO:0000313" key="2">
    <source>
        <dbReference type="Proteomes" id="UP000644441"/>
    </source>
</evidence>
<accession>A0ABS0AKM8</accession>
<organism evidence="1 2">
    <name type="scientific">Alloalcanivorax venustensis ISO4</name>
    <dbReference type="NCBI Taxonomy" id="1177184"/>
    <lineage>
        <taxon>Bacteria</taxon>
        <taxon>Pseudomonadati</taxon>
        <taxon>Pseudomonadota</taxon>
        <taxon>Gammaproteobacteria</taxon>
        <taxon>Oceanospirillales</taxon>
        <taxon>Alcanivoracaceae</taxon>
        <taxon>Alloalcanivorax</taxon>
    </lineage>
</organism>